<keyword evidence="5" id="KW-0633">Potassium transport</keyword>
<feature type="transmembrane region" description="Helical" evidence="12">
    <location>
        <begin position="377"/>
        <end position="399"/>
    </location>
</feature>
<dbReference type="GO" id="GO:0009941">
    <property type="term" value="C:chloroplast envelope"/>
    <property type="evidence" value="ECO:0007669"/>
    <property type="project" value="UniProtKB-SubCell"/>
</dbReference>
<feature type="domain" description="Cation/H(+) antiporter central" evidence="14">
    <location>
        <begin position="453"/>
        <end position="581"/>
    </location>
</feature>
<evidence type="ECO:0000259" key="14">
    <source>
        <dbReference type="Pfam" id="PF23256"/>
    </source>
</evidence>
<comment type="function">
    <text evidence="1">May function as sodium-coupled metabolite transporter across the chloroplast envelope.</text>
</comment>
<evidence type="ECO:0000313" key="16">
    <source>
        <dbReference type="EMBL" id="KAJ4775399.1"/>
    </source>
</evidence>
<evidence type="ECO:0000256" key="6">
    <source>
        <dbReference type="ARBA" id="ARBA00022692"/>
    </source>
</evidence>
<proteinExistence type="inferred from homology"/>
<dbReference type="Pfam" id="PF23256">
    <property type="entry name" value="CHX17_2nd"/>
    <property type="match status" value="1"/>
</dbReference>
<feature type="domain" description="Cation/H(+) antiporter C-terminal" evidence="15">
    <location>
        <begin position="623"/>
        <end position="781"/>
    </location>
</feature>
<evidence type="ECO:0000256" key="11">
    <source>
        <dbReference type="ARBA" id="ARBA00038341"/>
    </source>
</evidence>
<comment type="caution">
    <text evidence="16">The sequence shown here is derived from an EMBL/GenBank/DDBJ whole genome shotgun (WGS) entry which is preliminary data.</text>
</comment>
<accession>A0AAV8E577</accession>
<evidence type="ECO:0000256" key="12">
    <source>
        <dbReference type="SAM" id="Phobius"/>
    </source>
</evidence>
<dbReference type="PANTHER" id="PTHR32468">
    <property type="entry name" value="CATION/H + ANTIPORTER"/>
    <property type="match status" value="1"/>
</dbReference>
<keyword evidence="7" id="KW-0630">Potassium</keyword>
<dbReference type="Pfam" id="PF00999">
    <property type="entry name" value="Na_H_Exchanger"/>
    <property type="match status" value="1"/>
</dbReference>
<dbReference type="Pfam" id="PF23259">
    <property type="entry name" value="CHX17_C"/>
    <property type="match status" value="1"/>
</dbReference>
<feature type="transmembrane region" description="Helical" evidence="12">
    <location>
        <begin position="85"/>
        <end position="108"/>
    </location>
</feature>
<gene>
    <name evidence="16" type="ORF">LUZ62_059656</name>
</gene>
<dbReference type="GO" id="GO:0015297">
    <property type="term" value="F:antiporter activity"/>
    <property type="evidence" value="ECO:0007669"/>
    <property type="project" value="InterPro"/>
</dbReference>
<evidence type="ECO:0000256" key="5">
    <source>
        <dbReference type="ARBA" id="ARBA00022538"/>
    </source>
</evidence>
<evidence type="ECO:0000256" key="4">
    <source>
        <dbReference type="ARBA" id="ARBA00022448"/>
    </source>
</evidence>
<dbReference type="GO" id="GO:0016020">
    <property type="term" value="C:membrane"/>
    <property type="evidence" value="ECO:0007669"/>
    <property type="project" value="UniProtKB-SubCell"/>
</dbReference>
<dbReference type="InterPro" id="IPR057290">
    <property type="entry name" value="CHX17_C"/>
</dbReference>
<feature type="transmembrane region" description="Helical" evidence="12">
    <location>
        <begin position="312"/>
        <end position="338"/>
    </location>
</feature>
<keyword evidence="10 12" id="KW-0472">Membrane</keyword>
<dbReference type="GO" id="GO:0012505">
    <property type="term" value="C:endomembrane system"/>
    <property type="evidence" value="ECO:0007669"/>
    <property type="project" value="TreeGrafter"/>
</dbReference>
<keyword evidence="4" id="KW-0813">Transport</keyword>
<feature type="transmembrane region" description="Helical" evidence="12">
    <location>
        <begin position="196"/>
        <end position="214"/>
    </location>
</feature>
<reference evidence="16" key="1">
    <citation type="submission" date="2022-08" db="EMBL/GenBank/DDBJ databases">
        <authorList>
            <person name="Marques A."/>
        </authorList>
    </citation>
    <scope>NUCLEOTIDE SEQUENCE</scope>
    <source>
        <strain evidence="16">RhyPub2mFocal</strain>
        <tissue evidence="16">Leaves</tissue>
    </source>
</reference>
<keyword evidence="6 12" id="KW-0812">Transmembrane</keyword>
<evidence type="ECO:0000256" key="3">
    <source>
        <dbReference type="ARBA" id="ARBA00004141"/>
    </source>
</evidence>
<dbReference type="PANTHER" id="PTHR32468:SF18">
    <property type="entry name" value="CATION_H(+) ANTIPORTER 1"/>
    <property type="match status" value="1"/>
</dbReference>
<sequence>MILILAVSNILHFFLQRLGQPSIISQILAGIIVGKTVLLNTKFSESSGNIIDYFSDVVLQARVVFMFVIGLEVDIVYLRQNIRRACSIAIASISACMALSLAASPLLYPRLSRDGASRLLFILTIGLFLSNSASPVLVCIATDLKLVSSKIGKLAISSAVVNDLIAVVAFFLYSLQLRRSYSAVLSKGIPGKMLDLLVWVILVGLAMLLMKWLVKILNARNSKKRYISNVEVGCVLIVVGGITFFVEFVGYDNKTMSFLLGLSFPRKGPTARTILEKLMFSVHSIILPLYFSGVFVNYDLNVLVGKAAGKMIGIAFLVSVLSMAGKVIGTVAVTRFIFQTRLRESVVLGILLNAKGYMDIMFLSVGLRYKLWGFDTAVVLMFAIIINTFIACPVARLIVAWERRAYRYNPQSLEHLGPDNQLCVLACVHGQREVPAMLTLCTLCAGNGWSLIAVYLLHLLELTQKYAVDLMTNQKSLNNSSWENDGDDVRQVSLAADSFSQDSGLFIKQLTTLSSYRSMNEDIYMGAEEVRACLVLLPFHKEQRYDGRMVCRKDEKRQLNLKVLQHAPCTIGILVDRPVGRGMSIGMYSTTTSLRSARTSTANTDPETPATVTSSGPVHQIVAIFFGGPDDREAASLLARVAPHKSVNATLVRFLPNTEGTLSRNWSSRCMSEFALITEHDMQLERDEQFLRAYQHRYVASGIVTYAEQQVNSGPETVTALSSMAGMYSLFIVGKGGPHLSAPMMAGIRDWEECPELGPIGDLLASDDFMDSGSVLIMQQHKVPTNNSRIHDDILR</sequence>
<dbReference type="Gene3D" id="1.20.1530.20">
    <property type="match status" value="1"/>
</dbReference>
<feature type="transmembrane region" description="Helical" evidence="12">
    <location>
        <begin position="226"/>
        <end position="246"/>
    </location>
</feature>
<dbReference type="InterPro" id="IPR006153">
    <property type="entry name" value="Cation/H_exchanger_TM"/>
</dbReference>
<feature type="domain" description="Cation/H+ exchanger transmembrane" evidence="13">
    <location>
        <begin position="4"/>
        <end position="398"/>
    </location>
</feature>
<comment type="similarity">
    <text evidence="11">Belongs to the monovalent cation:proton antiporter 2 (CPA2) transporter (TC 2.A.37) family. CHX (TC 2.A.37.4) subfamily.</text>
</comment>
<evidence type="ECO:0000313" key="17">
    <source>
        <dbReference type="Proteomes" id="UP001140206"/>
    </source>
</evidence>
<organism evidence="16 17">
    <name type="scientific">Rhynchospora pubera</name>
    <dbReference type="NCBI Taxonomy" id="906938"/>
    <lineage>
        <taxon>Eukaryota</taxon>
        <taxon>Viridiplantae</taxon>
        <taxon>Streptophyta</taxon>
        <taxon>Embryophyta</taxon>
        <taxon>Tracheophyta</taxon>
        <taxon>Spermatophyta</taxon>
        <taxon>Magnoliopsida</taxon>
        <taxon>Liliopsida</taxon>
        <taxon>Poales</taxon>
        <taxon>Cyperaceae</taxon>
        <taxon>Cyperoideae</taxon>
        <taxon>Rhynchosporeae</taxon>
        <taxon>Rhynchospora</taxon>
    </lineage>
</organism>
<dbReference type="Proteomes" id="UP001140206">
    <property type="component" value="Chromosome 3"/>
</dbReference>
<keyword evidence="8 12" id="KW-1133">Transmembrane helix</keyword>
<evidence type="ECO:0000259" key="15">
    <source>
        <dbReference type="Pfam" id="PF23259"/>
    </source>
</evidence>
<keyword evidence="17" id="KW-1185">Reference proteome</keyword>
<name>A0AAV8E577_9POAL</name>
<protein>
    <submittedName>
        <fullName evidence="16">Cation/H(+) antiporter</fullName>
    </submittedName>
</protein>
<dbReference type="EMBL" id="JAMFTS010000003">
    <property type="protein sequence ID" value="KAJ4775399.1"/>
    <property type="molecule type" value="Genomic_DNA"/>
</dbReference>
<evidence type="ECO:0000256" key="2">
    <source>
        <dbReference type="ARBA" id="ARBA00004119"/>
    </source>
</evidence>
<evidence type="ECO:0000256" key="10">
    <source>
        <dbReference type="ARBA" id="ARBA00023136"/>
    </source>
</evidence>
<dbReference type="AlphaFoldDB" id="A0AAV8E577"/>
<dbReference type="InterPro" id="IPR057291">
    <property type="entry name" value="CHX17_2nd"/>
</dbReference>
<dbReference type="InterPro" id="IPR038770">
    <property type="entry name" value="Na+/solute_symporter_sf"/>
</dbReference>
<evidence type="ECO:0000256" key="8">
    <source>
        <dbReference type="ARBA" id="ARBA00022989"/>
    </source>
</evidence>
<evidence type="ECO:0000256" key="1">
    <source>
        <dbReference type="ARBA" id="ARBA00003198"/>
    </source>
</evidence>
<comment type="subcellular location">
    <subcellularLocation>
        <location evidence="3">Membrane</location>
        <topology evidence="3">Multi-pass membrane protein</topology>
    </subcellularLocation>
    <subcellularLocation>
        <location evidence="2">Plastid</location>
        <location evidence="2">Chloroplast envelope</location>
    </subcellularLocation>
</comment>
<dbReference type="InterPro" id="IPR050794">
    <property type="entry name" value="CPA2_transporter"/>
</dbReference>
<dbReference type="GO" id="GO:0006885">
    <property type="term" value="P:regulation of pH"/>
    <property type="evidence" value="ECO:0007669"/>
    <property type="project" value="TreeGrafter"/>
</dbReference>
<dbReference type="GO" id="GO:1902600">
    <property type="term" value="P:proton transmembrane transport"/>
    <property type="evidence" value="ECO:0007669"/>
    <property type="project" value="InterPro"/>
</dbReference>
<evidence type="ECO:0000259" key="13">
    <source>
        <dbReference type="Pfam" id="PF00999"/>
    </source>
</evidence>
<dbReference type="GO" id="GO:0006813">
    <property type="term" value="P:potassium ion transport"/>
    <property type="evidence" value="ECO:0007669"/>
    <property type="project" value="UniProtKB-KW"/>
</dbReference>
<feature type="transmembrane region" description="Helical" evidence="12">
    <location>
        <begin position="154"/>
        <end position="176"/>
    </location>
</feature>
<feature type="transmembrane region" description="Helical" evidence="12">
    <location>
        <begin position="120"/>
        <end position="142"/>
    </location>
</feature>
<evidence type="ECO:0000256" key="7">
    <source>
        <dbReference type="ARBA" id="ARBA00022958"/>
    </source>
</evidence>
<evidence type="ECO:0000256" key="9">
    <source>
        <dbReference type="ARBA" id="ARBA00023065"/>
    </source>
</evidence>
<keyword evidence="9" id="KW-0406">Ion transport</keyword>